<dbReference type="InterPro" id="IPR004827">
    <property type="entry name" value="bZIP"/>
</dbReference>
<dbReference type="WBParaSite" id="Pan_g14010.t1">
    <property type="protein sequence ID" value="Pan_g14010.t1"/>
    <property type="gene ID" value="Pan_g14010"/>
</dbReference>
<dbReference type="GO" id="GO:0000981">
    <property type="term" value="F:DNA-binding transcription factor activity, RNA polymerase II-specific"/>
    <property type="evidence" value="ECO:0007669"/>
    <property type="project" value="TreeGrafter"/>
</dbReference>
<keyword evidence="9" id="KW-1185">Reference proteome</keyword>
<name>A0A7E4UXH4_PANRE</name>
<reference evidence="9" key="1">
    <citation type="journal article" date="2013" name="Genetics">
        <title>The draft genome and transcriptome of Panagrellus redivivus are shaped by the harsh demands of a free-living lifestyle.</title>
        <authorList>
            <person name="Srinivasan J."/>
            <person name="Dillman A.R."/>
            <person name="Macchietto M.G."/>
            <person name="Heikkinen L."/>
            <person name="Lakso M."/>
            <person name="Fracchia K.M."/>
            <person name="Antoshechkin I."/>
            <person name="Mortazavi A."/>
            <person name="Wong G."/>
            <person name="Sternberg P.W."/>
        </authorList>
    </citation>
    <scope>NUCLEOTIDE SEQUENCE [LARGE SCALE GENOMIC DNA]</scope>
    <source>
        <strain evidence="9">MT8872</strain>
    </source>
</reference>
<dbReference type="SMART" id="SM00338">
    <property type="entry name" value="BRLZ"/>
    <property type="match status" value="1"/>
</dbReference>
<evidence type="ECO:0000256" key="6">
    <source>
        <dbReference type="SAM" id="Coils"/>
    </source>
</evidence>
<dbReference type="Gene3D" id="1.20.5.170">
    <property type="match status" value="1"/>
</dbReference>
<dbReference type="PANTHER" id="PTHR46004">
    <property type="entry name" value="CYCLIC AMP RESPONSE ELEMENT-BINDING PROTEIN A"/>
    <property type="match status" value="1"/>
</dbReference>
<keyword evidence="2" id="KW-0805">Transcription regulation</keyword>
<dbReference type="CDD" id="cd14689">
    <property type="entry name" value="bZIP_CREB3"/>
    <property type="match status" value="1"/>
</dbReference>
<dbReference type="Proteomes" id="UP000492821">
    <property type="component" value="Unassembled WGS sequence"/>
</dbReference>
<comment type="subcellular location">
    <subcellularLocation>
        <location evidence="1">Nucleus</location>
    </subcellularLocation>
</comment>
<dbReference type="Pfam" id="PF00170">
    <property type="entry name" value="bZIP_1"/>
    <property type="match status" value="1"/>
</dbReference>
<evidence type="ECO:0000259" key="8">
    <source>
        <dbReference type="PROSITE" id="PS50217"/>
    </source>
</evidence>
<keyword evidence="4" id="KW-0804">Transcription</keyword>
<dbReference type="InterPro" id="IPR046347">
    <property type="entry name" value="bZIP_sf"/>
</dbReference>
<organism evidence="9 10">
    <name type="scientific">Panagrellus redivivus</name>
    <name type="common">Microworm</name>
    <dbReference type="NCBI Taxonomy" id="6233"/>
    <lineage>
        <taxon>Eukaryota</taxon>
        <taxon>Metazoa</taxon>
        <taxon>Ecdysozoa</taxon>
        <taxon>Nematoda</taxon>
        <taxon>Chromadorea</taxon>
        <taxon>Rhabditida</taxon>
        <taxon>Tylenchina</taxon>
        <taxon>Panagrolaimomorpha</taxon>
        <taxon>Panagrolaimoidea</taxon>
        <taxon>Panagrolaimidae</taxon>
        <taxon>Panagrellus</taxon>
    </lineage>
</organism>
<evidence type="ECO:0000313" key="10">
    <source>
        <dbReference type="WBParaSite" id="Pan_g14010.t1"/>
    </source>
</evidence>
<keyword evidence="6" id="KW-0175">Coiled coil</keyword>
<feature type="coiled-coil region" evidence="6">
    <location>
        <begin position="309"/>
        <end position="336"/>
    </location>
</feature>
<evidence type="ECO:0000256" key="7">
    <source>
        <dbReference type="SAM" id="MobiDB-lite"/>
    </source>
</evidence>
<accession>A0A7E4UXH4</accession>
<reference evidence="10" key="2">
    <citation type="submission" date="2020-10" db="UniProtKB">
        <authorList>
            <consortium name="WormBaseParasite"/>
        </authorList>
    </citation>
    <scope>IDENTIFICATION</scope>
</reference>
<proteinExistence type="predicted"/>
<evidence type="ECO:0000256" key="5">
    <source>
        <dbReference type="ARBA" id="ARBA00023242"/>
    </source>
</evidence>
<dbReference type="PROSITE" id="PS50217">
    <property type="entry name" value="BZIP"/>
    <property type="match status" value="1"/>
</dbReference>
<evidence type="ECO:0000256" key="1">
    <source>
        <dbReference type="ARBA" id="ARBA00004123"/>
    </source>
</evidence>
<keyword evidence="3" id="KW-0238">DNA-binding</keyword>
<evidence type="ECO:0000256" key="3">
    <source>
        <dbReference type="ARBA" id="ARBA00023125"/>
    </source>
</evidence>
<sequence length="343" mass="38103">MDEDRWTSMLQDDGLHDLGSRPESEAAQYVTSGMYQTDIGSDGVSPCPSSMSSPGESNQSTGSSGIYMSEDMMCPPITDFDEAECMAVIDDYDRQNPGDVDGISGEFDYMGHGNGIDNYSNIHTEYYVDDAGSSSPTKYVVLQPARPDQINNTSNVEGCSAYRPVASSLSFNRPLKAIYPVKSSPYSRGTSTGTSSTTSLSDDESKLAIPTLCRTRSKMHDLAVKNRLITDQNPRGQGYIQLSAEEKRTMLQEGYRLPTKLPLSREEEEALKLVRRKIKNKLSAQESRRKRKEYMDTLEQKVHLYYTEAVSLRQRLKQAEAANNALQKQLSALESNGHRSLAL</sequence>
<dbReference type="GO" id="GO:0035497">
    <property type="term" value="F:cAMP response element binding"/>
    <property type="evidence" value="ECO:0007669"/>
    <property type="project" value="TreeGrafter"/>
</dbReference>
<evidence type="ECO:0000256" key="2">
    <source>
        <dbReference type="ARBA" id="ARBA00023015"/>
    </source>
</evidence>
<feature type="region of interest" description="Disordered" evidence="7">
    <location>
        <begin position="183"/>
        <end position="202"/>
    </location>
</feature>
<evidence type="ECO:0000256" key="4">
    <source>
        <dbReference type="ARBA" id="ARBA00023163"/>
    </source>
</evidence>
<dbReference type="GO" id="GO:0005634">
    <property type="term" value="C:nucleus"/>
    <property type="evidence" value="ECO:0007669"/>
    <property type="project" value="UniProtKB-SubCell"/>
</dbReference>
<keyword evidence="5" id="KW-0539">Nucleus</keyword>
<feature type="compositionally biased region" description="Polar residues" evidence="7">
    <location>
        <begin position="29"/>
        <end position="39"/>
    </location>
</feature>
<feature type="compositionally biased region" description="Basic and acidic residues" evidence="7">
    <location>
        <begin position="13"/>
        <end position="24"/>
    </location>
</feature>
<feature type="compositionally biased region" description="Polar residues" evidence="7">
    <location>
        <begin position="47"/>
        <end position="63"/>
    </location>
</feature>
<feature type="compositionally biased region" description="Low complexity" evidence="7">
    <location>
        <begin position="183"/>
        <end position="200"/>
    </location>
</feature>
<dbReference type="AlphaFoldDB" id="A0A7E4UXH4"/>
<dbReference type="SUPFAM" id="SSF57959">
    <property type="entry name" value="Leucine zipper domain"/>
    <property type="match status" value="1"/>
</dbReference>
<feature type="region of interest" description="Disordered" evidence="7">
    <location>
        <begin position="1"/>
        <end position="63"/>
    </location>
</feature>
<protein>
    <submittedName>
        <fullName evidence="10">BZIP domain-containing protein</fullName>
    </submittedName>
</protein>
<evidence type="ECO:0000313" key="9">
    <source>
        <dbReference type="Proteomes" id="UP000492821"/>
    </source>
</evidence>
<feature type="domain" description="BZIP" evidence="8">
    <location>
        <begin position="270"/>
        <end position="333"/>
    </location>
</feature>
<dbReference type="PROSITE" id="PS00036">
    <property type="entry name" value="BZIP_BASIC"/>
    <property type="match status" value="1"/>
</dbReference>
<dbReference type="PANTHER" id="PTHR46004:SF3">
    <property type="entry name" value="CYCLIC AMP RESPONSE ELEMENT-BINDING PROTEIN A"/>
    <property type="match status" value="1"/>
</dbReference>